<feature type="non-terminal residue" evidence="2">
    <location>
        <position position="37"/>
    </location>
</feature>
<gene>
    <name evidence="2" type="ORF">AVDCRST_MAG02-636</name>
</gene>
<sequence>GASTSWRDWTIGDKEAGPGTRRRNERLPATAPRNSHM</sequence>
<organism evidence="2">
    <name type="scientific">uncultured Rubrobacteraceae bacterium</name>
    <dbReference type="NCBI Taxonomy" id="349277"/>
    <lineage>
        <taxon>Bacteria</taxon>
        <taxon>Bacillati</taxon>
        <taxon>Actinomycetota</taxon>
        <taxon>Rubrobacteria</taxon>
        <taxon>Rubrobacterales</taxon>
        <taxon>Rubrobacteraceae</taxon>
        <taxon>environmental samples</taxon>
    </lineage>
</organism>
<accession>A0A6J4QMX5</accession>
<feature type="region of interest" description="Disordered" evidence="1">
    <location>
        <begin position="1"/>
        <end position="37"/>
    </location>
</feature>
<feature type="non-terminal residue" evidence="2">
    <location>
        <position position="1"/>
    </location>
</feature>
<evidence type="ECO:0000256" key="1">
    <source>
        <dbReference type="SAM" id="MobiDB-lite"/>
    </source>
</evidence>
<dbReference type="AlphaFoldDB" id="A0A6J4QMX5"/>
<dbReference type="EMBL" id="CADCVH010000020">
    <property type="protein sequence ID" value="CAA9448370.1"/>
    <property type="molecule type" value="Genomic_DNA"/>
</dbReference>
<evidence type="ECO:0000313" key="2">
    <source>
        <dbReference type="EMBL" id="CAA9448370.1"/>
    </source>
</evidence>
<name>A0A6J4QMX5_9ACTN</name>
<reference evidence="2" key="1">
    <citation type="submission" date="2020-02" db="EMBL/GenBank/DDBJ databases">
        <authorList>
            <person name="Meier V. D."/>
        </authorList>
    </citation>
    <scope>NUCLEOTIDE SEQUENCE</scope>
    <source>
        <strain evidence="2">AVDCRST_MAG02</strain>
    </source>
</reference>
<protein>
    <submittedName>
        <fullName evidence="2">Uncharacterized protein</fullName>
    </submittedName>
</protein>
<proteinExistence type="predicted"/>